<evidence type="ECO:0000256" key="7">
    <source>
        <dbReference type="ARBA" id="ARBA00023136"/>
    </source>
</evidence>
<organism evidence="10 11">
    <name type="scientific">Paroceanicella profunda</name>
    <dbReference type="NCBI Taxonomy" id="2579971"/>
    <lineage>
        <taxon>Bacteria</taxon>
        <taxon>Pseudomonadati</taxon>
        <taxon>Pseudomonadota</taxon>
        <taxon>Alphaproteobacteria</taxon>
        <taxon>Rhodobacterales</taxon>
        <taxon>Paracoccaceae</taxon>
        <taxon>Paroceanicella</taxon>
    </lineage>
</organism>
<evidence type="ECO:0000256" key="9">
    <source>
        <dbReference type="SAM" id="Phobius"/>
    </source>
</evidence>
<feature type="compositionally biased region" description="Low complexity" evidence="8">
    <location>
        <begin position="9"/>
        <end position="30"/>
    </location>
</feature>
<keyword evidence="4" id="KW-0997">Cell inner membrane</keyword>
<evidence type="ECO:0000256" key="1">
    <source>
        <dbReference type="ARBA" id="ARBA00004429"/>
    </source>
</evidence>
<comment type="subcellular location">
    <subcellularLocation>
        <location evidence="1">Cell inner membrane</location>
        <topology evidence="1">Multi-pass membrane protein</topology>
    </subcellularLocation>
</comment>
<dbReference type="PANTHER" id="PTHR39342">
    <property type="entry name" value="UPF0283 MEMBRANE PROTEIN YCJF"/>
    <property type="match status" value="1"/>
</dbReference>
<accession>A0A5B8FSP9</accession>
<evidence type="ECO:0000256" key="6">
    <source>
        <dbReference type="ARBA" id="ARBA00022989"/>
    </source>
</evidence>
<dbReference type="GO" id="GO:0005886">
    <property type="term" value="C:plasma membrane"/>
    <property type="evidence" value="ECO:0007669"/>
    <property type="project" value="UniProtKB-SubCell"/>
</dbReference>
<keyword evidence="7 9" id="KW-0472">Membrane</keyword>
<dbReference type="InterPro" id="IPR021147">
    <property type="entry name" value="DUF697"/>
</dbReference>
<dbReference type="Proteomes" id="UP000305888">
    <property type="component" value="Chromosome"/>
</dbReference>
<keyword evidence="5 9" id="KW-0812">Transmembrane</keyword>
<sequence length="410" mass="41778">MPSPEHRSSAAPAPGSPAQGAGARASAPGAHLPEQDAAASRPAPSPVSAGSAAAQSASAASTGGLSGRAVAAEGERRARLRRGAVLFDEGAALAAGAPSPAEAAPISDEDPATGAAMARATRLATRRMGWFAKLVWTALTGLVGMAVSWAAWSFVLSLAERNPWLGIAALVLGGIVALGVLVFVVRELAGLARLSRVDRLRARAEAARRTPGREAALSVTSGVAALYAGRADLSWARARVAEREGEILDPDALLALTEREYLGPLDAAAAREVELAARQVAVATALIPLAFADVLTALSSNVRMVRRIAEVYGGRAGTLGSWRLVRAVAAHLVATGAVAMGDDMIGAMLGGGVMSKLSRRFGEGVVNGALTARVGVAAMDVCRPMPFSALEKPAVTGLVRRALTGFTARA</sequence>
<feature type="region of interest" description="Disordered" evidence="8">
    <location>
        <begin position="1"/>
        <end position="69"/>
    </location>
</feature>
<evidence type="ECO:0000256" key="4">
    <source>
        <dbReference type="ARBA" id="ARBA00022519"/>
    </source>
</evidence>
<proteinExistence type="inferred from homology"/>
<keyword evidence="6 9" id="KW-1133">Transmembrane helix</keyword>
<dbReference type="OrthoDB" id="9816060at2"/>
<reference evidence="10 11" key="1">
    <citation type="submission" date="2019-06" db="EMBL/GenBank/DDBJ databases">
        <title>Genome sequence of Rhodobacteraceae bacterium D4M1.</title>
        <authorList>
            <person name="Cao J."/>
        </authorList>
    </citation>
    <scope>NUCLEOTIDE SEQUENCE [LARGE SCALE GENOMIC DNA]</scope>
    <source>
        <strain evidence="10 11">D4M1</strain>
    </source>
</reference>
<evidence type="ECO:0000256" key="2">
    <source>
        <dbReference type="ARBA" id="ARBA00008255"/>
    </source>
</evidence>
<feature type="transmembrane region" description="Helical" evidence="9">
    <location>
        <begin position="164"/>
        <end position="185"/>
    </location>
</feature>
<dbReference type="InterPro" id="IPR006507">
    <property type="entry name" value="UPF0283"/>
</dbReference>
<dbReference type="PANTHER" id="PTHR39342:SF1">
    <property type="entry name" value="UPF0283 MEMBRANE PROTEIN YCJF"/>
    <property type="match status" value="1"/>
</dbReference>
<dbReference type="KEGG" id="ppru:FDP22_08420"/>
<dbReference type="Pfam" id="PF05128">
    <property type="entry name" value="DUF697"/>
    <property type="match status" value="1"/>
</dbReference>
<evidence type="ECO:0000313" key="11">
    <source>
        <dbReference type="Proteomes" id="UP000305888"/>
    </source>
</evidence>
<dbReference type="EMBL" id="CP040818">
    <property type="protein sequence ID" value="QDL91796.1"/>
    <property type="molecule type" value="Genomic_DNA"/>
</dbReference>
<dbReference type="AlphaFoldDB" id="A0A5B8FSP9"/>
<dbReference type="NCBIfam" id="TIGR01620">
    <property type="entry name" value="hyp_HI0043"/>
    <property type="match status" value="1"/>
</dbReference>
<keyword evidence="3" id="KW-1003">Cell membrane</keyword>
<comment type="similarity">
    <text evidence="2">Belongs to the UPF0283 family.</text>
</comment>
<feature type="transmembrane region" description="Helical" evidence="9">
    <location>
        <begin position="130"/>
        <end position="152"/>
    </location>
</feature>
<protein>
    <submittedName>
        <fullName evidence="10">TIGR01620 family protein</fullName>
    </submittedName>
</protein>
<gene>
    <name evidence="10" type="ORF">FDP22_08420</name>
</gene>
<keyword evidence="11" id="KW-1185">Reference proteome</keyword>
<name>A0A5B8FSP9_9RHOB</name>
<feature type="compositionally biased region" description="Low complexity" evidence="8">
    <location>
        <begin position="37"/>
        <end position="69"/>
    </location>
</feature>
<evidence type="ECO:0000256" key="8">
    <source>
        <dbReference type="SAM" id="MobiDB-lite"/>
    </source>
</evidence>
<evidence type="ECO:0000313" key="10">
    <source>
        <dbReference type="EMBL" id="QDL91796.1"/>
    </source>
</evidence>
<evidence type="ECO:0000256" key="5">
    <source>
        <dbReference type="ARBA" id="ARBA00022692"/>
    </source>
</evidence>
<evidence type="ECO:0000256" key="3">
    <source>
        <dbReference type="ARBA" id="ARBA00022475"/>
    </source>
</evidence>